<keyword evidence="4" id="KW-0874">Quinone</keyword>
<dbReference type="GO" id="GO:0048038">
    <property type="term" value="F:quinone binding"/>
    <property type="evidence" value="ECO:0007669"/>
    <property type="project" value="UniProtKB-KW"/>
</dbReference>
<evidence type="ECO:0000256" key="3">
    <source>
        <dbReference type="ARBA" id="ARBA00022692"/>
    </source>
</evidence>
<evidence type="ECO:0000256" key="2">
    <source>
        <dbReference type="ARBA" id="ARBA00006214"/>
    </source>
</evidence>
<keyword evidence="8" id="KW-1015">Disulfide bond</keyword>
<dbReference type="PANTHER" id="PTHR34573">
    <property type="entry name" value="VKC DOMAIN-CONTAINING PROTEIN"/>
    <property type="match status" value="1"/>
</dbReference>
<evidence type="ECO:0000256" key="4">
    <source>
        <dbReference type="ARBA" id="ARBA00022719"/>
    </source>
</evidence>
<feature type="transmembrane region" description="Helical" evidence="11">
    <location>
        <begin position="120"/>
        <end position="140"/>
    </location>
</feature>
<name>A0A455T556_9CHLR</name>
<dbReference type="EMBL" id="AP019377">
    <property type="protein sequence ID" value="BBH95070.1"/>
    <property type="molecule type" value="Genomic_DNA"/>
</dbReference>
<evidence type="ECO:0000256" key="11">
    <source>
        <dbReference type="SAM" id="Phobius"/>
    </source>
</evidence>
<dbReference type="GO" id="GO:0016020">
    <property type="term" value="C:membrane"/>
    <property type="evidence" value="ECO:0007669"/>
    <property type="project" value="UniProtKB-SubCell"/>
</dbReference>
<dbReference type="CDD" id="cd12918">
    <property type="entry name" value="VKOR_arc"/>
    <property type="match status" value="1"/>
</dbReference>
<evidence type="ECO:0000256" key="5">
    <source>
        <dbReference type="ARBA" id="ARBA00022989"/>
    </source>
</evidence>
<keyword evidence="9" id="KW-0676">Redox-active center</keyword>
<accession>A0A455T556</accession>
<dbReference type="SMART" id="SM00756">
    <property type="entry name" value="VKc"/>
    <property type="match status" value="1"/>
</dbReference>
<keyword evidence="5 11" id="KW-1133">Transmembrane helix</keyword>
<evidence type="ECO:0000256" key="8">
    <source>
        <dbReference type="ARBA" id="ARBA00023157"/>
    </source>
</evidence>
<keyword evidence="7 11" id="KW-0472">Membrane</keyword>
<feature type="domain" description="Vitamin K epoxide reductase" evidence="12">
    <location>
        <begin position="7"/>
        <end position="145"/>
    </location>
</feature>
<keyword evidence="3 11" id="KW-0812">Transmembrane</keyword>
<feature type="transmembrane region" description="Helical" evidence="11">
    <location>
        <begin position="66"/>
        <end position="86"/>
    </location>
</feature>
<dbReference type="Gene3D" id="1.20.1440.130">
    <property type="entry name" value="VKOR domain"/>
    <property type="match status" value="1"/>
</dbReference>
<organism evidence="13">
    <name type="scientific">Thermogemmatispora argillosa</name>
    <dbReference type="NCBI Taxonomy" id="2045280"/>
    <lineage>
        <taxon>Bacteria</taxon>
        <taxon>Bacillati</taxon>
        <taxon>Chloroflexota</taxon>
        <taxon>Ktedonobacteria</taxon>
        <taxon>Thermogemmatisporales</taxon>
        <taxon>Thermogemmatisporaceae</taxon>
        <taxon>Thermogemmatispora</taxon>
    </lineage>
</organism>
<evidence type="ECO:0000256" key="10">
    <source>
        <dbReference type="SAM" id="MobiDB-lite"/>
    </source>
</evidence>
<comment type="subcellular location">
    <subcellularLocation>
        <location evidence="1">Membrane</location>
        <topology evidence="1">Multi-pass membrane protein</topology>
    </subcellularLocation>
</comment>
<protein>
    <recommendedName>
        <fullName evidence="12">Vitamin K epoxide reductase domain-containing protein</fullName>
    </recommendedName>
</protein>
<evidence type="ECO:0000256" key="6">
    <source>
        <dbReference type="ARBA" id="ARBA00023002"/>
    </source>
</evidence>
<dbReference type="InterPro" id="IPR038354">
    <property type="entry name" value="VKOR_sf"/>
</dbReference>
<sequence length="180" mass="19338">MELLLRRSGLQLVVFLLALAGMGDAIYLTIVHYQDAPLVCPASGAIDCAHVLSSSYAVVPGTTLPISLPGLAWCLILAGLALVSLLRSSEPGWLRPAQFVWSLIGLVTVLYLIYVELVRLHAICLWCTVLHVLIVVAFLISLARLLEPEPATEAEAASDRPSPPSASLARSRSRSSQVSR</sequence>
<gene>
    <name evidence="13" type="ORF">KTA_32690</name>
</gene>
<feature type="transmembrane region" description="Helical" evidence="11">
    <location>
        <begin position="98"/>
        <end position="114"/>
    </location>
</feature>
<feature type="region of interest" description="Disordered" evidence="10">
    <location>
        <begin position="152"/>
        <end position="180"/>
    </location>
</feature>
<evidence type="ECO:0000256" key="1">
    <source>
        <dbReference type="ARBA" id="ARBA00004141"/>
    </source>
</evidence>
<dbReference type="Pfam" id="PF07884">
    <property type="entry name" value="VKOR"/>
    <property type="match status" value="1"/>
</dbReference>
<comment type="similarity">
    <text evidence="2">Belongs to the VKOR family.</text>
</comment>
<feature type="compositionally biased region" description="Low complexity" evidence="10">
    <location>
        <begin position="165"/>
        <end position="180"/>
    </location>
</feature>
<evidence type="ECO:0000256" key="9">
    <source>
        <dbReference type="ARBA" id="ARBA00023284"/>
    </source>
</evidence>
<proteinExistence type="inferred from homology"/>
<dbReference type="PANTHER" id="PTHR34573:SF1">
    <property type="entry name" value="VITAMIN K EPOXIDE REDUCTASE DOMAIN-CONTAINING PROTEIN"/>
    <property type="match status" value="1"/>
</dbReference>
<dbReference type="AlphaFoldDB" id="A0A455T556"/>
<evidence type="ECO:0000259" key="12">
    <source>
        <dbReference type="SMART" id="SM00756"/>
    </source>
</evidence>
<reference evidence="13" key="1">
    <citation type="submission" date="2018-12" db="EMBL/GenBank/DDBJ databases">
        <title>Novel natural products biosynthetic potential of the class Ktedonobacteria.</title>
        <authorList>
            <person name="Zheng Y."/>
            <person name="Saitou A."/>
            <person name="Wang C.M."/>
            <person name="Toyoda A."/>
            <person name="Minakuchi Y."/>
            <person name="Sekiguchi Y."/>
            <person name="Ueda K."/>
            <person name="Takano H."/>
            <person name="Sakai Y."/>
            <person name="Yokota A."/>
            <person name="Yabe S."/>
        </authorList>
    </citation>
    <scope>NUCLEOTIDE SEQUENCE</scope>
    <source>
        <strain evidence="13">A3-2</strain>
    </source>
</reference>
<dbReference type="InterPro" id="IPR012932">
    <property type="entry name" value="VKOR"/>
</dbReference>
<dbReference type="GO" id="GO:0016491">
    <property type="term" value="F:oxidoreductase activity"/>
    <property type="evidence" value="ECO:0007669"/>
    <property type="project" value="UniProtKB-KW"/>
</dbReference>
<evidence type="ECO:0000256" key="7">
    <source>
        <dbReference type="ARBA" id="ARBA00023136"/>
    </source>
</evidence>
<evidence type="ECO:0000313" key="13">
    <source>
        <dbReference type="EMBL" id="BBH95070.1"/>
    </source>
</evidence>
<keyword evidence="6" id="KW-0560">Oxidoreductase</keyword>